<feature type="domain" description="ABC3 transporter permease C-terminal" evidence="8">
    <location>
        <begin position="290"/>
        <end position="411"/>
    </location>
</feature>
<dbReference type="Pfam" id="PF12704">
    <property type="entry name" value="MacB_PCD"/>
    <property type="match status" value="1"/>
</dbReference>
<feature type="transmembrane region" description="Helical" evidence="7">
    <location>
        <begin position="286"/>
        <end position="312"/>
    </location>
</feature>
<feature type="transmembrane region" description="Helical" evidence="7">
    <location>
        <begin position="20"/>
        <end position="46"/>
    </location>
</feature>
<evidence type="ECO:0000313" key="10">
    <source>
        <dbReference type="EMBL" id="MBO8464829.1"/>
    </source>
</evidence>
<evidence type="ECO:0000313" key="11">
    <source>
        <dbReference type="Proteomes" id="UP000823597"/>
    </source>
</evidence>
<evidence type="ECO:0000256" key="3">
    <source>
        <dbReference type="ARBA" id="ARBA00022475"/>
    </source>
</evidence>
<proteinExistence type="inferred from homology"/>
<organism evidence="10 11">
    <name type="scientific">Candidatus Merdivivens pullistercoris</name>
    <dbReference type="NCBI Taxonomy" id="2840873"/>
    <lineage>
        <taxon>Bacteria</taxon>
        <taxon>Pseudomonadati</taxon>
        <taxon>Bacteroidota</taxon>
        <taxon>Bacteroidia</taxon>
        <taxon>Bacteroidales</taxon>
        <taxon>Muribaculaceae</taxon>
        <taxon>Muribaculaceae incertae sedis</taxon>
        <taxon>Candidatus Merdivivens</taxon>
    </lineage>
</organism>
<dbReference type="GO" id="GO:0044874">
    <property type="term" value="P:lipoprotein localization to outer membrane"/>
    <property type="evidence" value="ECO:0007669"/>
    <property type="project" value="TreeGrafter"/>
</dbReference>
<gene>
    <name evidence="10" type="ORF">IAB93_02380</name>
</gene>
<evidence type="ECO:0000256" key="4">
    <source>
        <dbReference type="ARBA" id="ARBA00022692"/>
    </source>
</evidence>
<sequence length="418" mass="45387">MKLPLFIAIRYLFARKSHNVINVISAISAAGMAIGTAALILILSIYNGLDSVVRSGMGRMEPDLLIEPSVGKTMPFSDSLLARLSAFDGVASVEPVLDETVFADYEGVQSVARIKGVYERYFKSVYMEDCIVEGTLALRKGSLDLAVLGRGIASSLGASPRFLSGIDLFFPRTDREISLTDPLSSLNTARLFPSAVVSVNNVFDPQYIMMSFDAASRLLGMSGDECSALELRLDTASTGPYGSRGYKKAISQIGVQVSGILGDGFDVKTREQQNETLYRMLRAEKVMIFVILSFVIIVIAFNIFGSLSMLIMEKSDDIGTFTALGAREKTVKRIFVFEGWLISLLGLAAGLVIGCALALLQQHFGLIKMPGNYIVTAYPAILEVSDIVVSAVCIGLVGYVVALLPVRSFFKRLFEKND</sequence>
<comment type="subcellular location">
    <subcellularLocation>
        <location evidence="1">Cell membrane</location>
        <topology evidence="1">Multi-pass membrane protein</topology>
    </subcellularLocation>
</comment>
<keyword evidence="5 7" id="KW-1133">Transmembrane helix</keyword>
<keyword evidence="6 7" id="KW-0472">Membrane</keyword>
<comment type="caution">
    <text evidence="10">The sequence shown here is derived from an EMBL/GenBank/DDBJ whole genome shotgun (WGS) entry which is preliminary data.</text>
</comment>
<feature type="domain" description="MacB-like periplasmic core" evidence="9">
    <location>
        <begin position="25"/>
        <end position="157"/>
    </location>
</feature>
<evidence type="ECO:0000259" key="9">
    <source>
        <dbReference type="Pfam" id="PF12704"/>
    </source>
</evidence>
<reference evidence="10" key="2">
    <citation type="journal article" date="2021" name="PeerJ">
        <title>Extensive microbial diversity within the chicken gut microbiome revealed by metagenomics and culture.</title>
        <authorList>
            <person name="Gilroy R."/>
            <person name="Ravi A."/>
            <person name="Getino M."/>
            <person name="Pursley I."/>
            <person name="Horton D.L."/>
            <person name="Alikhan N.F."/>
            <person name="Baker D."/>
            <person name="Gharbi K."/>
            <person name="Hall N."/>
            <person name="Watson M."/>
            <person name="Adriaenssens E.M."/>
            <person name="Foster-Nyarko E."/>
            <person name="Jarju S."/>
            <person name="Secka A."/>
            <person name="Antonio M."/>
            <person name="Oren A."/>
            <person name="Chaudhuri R.R."/>
            <person name="La Ragione R."/>
            <person name="Hildebrand F."/>
            <person name="Pallen M.J."/>
        </authorList>
    </citation>
    <scope>NUCLEOTIDE SEQUENCE</scope>
    <source>
        <strain evidence="10">10037</strain>
    </source>
</reference>
<reference evidence="10" key="1">
    <citation type="submission" date="2020-10" db="EMBL/GenBank/DDBJ databases">
        <authorList>
            <person name="Gilroy R."/>
        </authorList>
    </citation>
    <scope>NUCLEOTIDE SEQUENCE</scope>
    <source>
        <strain evidence="10">10037</strain>
    </source>
</reference>
<dbReference type="AlphaFoldDB" id="A0A9D9I402"/>
<evidence type="ECO:0000256" key="5">
    <source>
        <dbReference type="ARBA" id="ARBA00022989"/>
    </source>
</evidence>
<comment type="similarity">
    <text evidence="2">Belongs to the ABC-4 integral membrane protein family. LolC/E subfamily.</text>
</comment>
<dbReference type="PANTHER" id="PTHR30489:SF0">
    <property type="entry name" value="LIPOPROTEIN-RELEASING SYSTEM TRANSMEMBRANE PROTEIN LOLE"/>
    <property type="match status" value="1"/>
</dbReference>
<feature type="transmembrane region" description="Helical" evidence="7">
    <location>
        <begin position="380"/>
        <end position="406"/>
    </location>
</feature>
<name>A0A9D9I402_9BACT</name>
<dbReference type="InterPro" id="IPR003838">
    <property type="entry name" value="ABC3_permease_C"/>
</dbReference>
<evidence type="ECO:0000256" key="6">
    <source>
        <dbReference type="ARBA" id="ARBA00023136"/>
    </source>
</evidence>
<dbReference type="Proteomes" id="UP000823597">
    <property type="component" value="Unassembled WGS sequence"/>
</dbReference>
<dbReference type="InterPro" id="IPR025857">
    <property type="entry name" value="MacB_PCD"/>
</dbReference>
<keyword evidence="3" id="KW-1003">Cell membrane</keyword>
<evidence type="ECO:0000259" key="8">
    <source>
        <dbReference type="Pfam" id="PF02687"/>
    </source>
</evidence>
<dbReference type="EMBL" id="JADIME010000026">
    <property type="protein sequence ID" value="MBO8464829.1"/>
    <property type="molecule type" value="Genomic_DNA"/>
</dbReference>
<protein>
    <submittedName>
        <fullName evidence="10">ABC transporter permease</fullName>
    </submittedName>
</protein>
<accession>A0A9D9I402</accession>
<dbReference type="InterPro" id="IPR051447">
    <property type="entry name" value="Lipoprotein-release_system"/>
</dbReference>
<evidence type="ECO:0000256" key="7">
    <source>
        <dbReference type="SAM" id="Phobius"/>
    </source>
</evidence>
<dbReference type="GO" id="GO:0098797">
    <property type="term" value="C:plasma membrane protein complex"/>
    <property type="evidence" value="ECO:0007669"/>
    <property type="project" value="TreeGrafter"/>
</dbReference>
<evidence type="ECO:0000256" key="2">
    <source>
        <dbReference type="ARBA" id="ARBA00005236"/>
    </source>
</evidence>
<evidence type="ECO:0000256" key="1">
    <source>
        <dbReference type="ARBA" id="ARBA00004651"/>
    </source>
</evidence>
<dbReference type="PANTHER" id="PTHR30489">
    <property type="entry name" value="LIPOPROTEIN-RELEASING SYSTEM TRANSMEMBRANE PROTEIN LOLE"/>
    <property type="match status" value="1"/>
</dbReference>
<keyword evidence="4 7" id="KW-0812">Transmembrane</keyword>
<feature type="transmembrane region" description="Helical" evidence="7">
    <location>
        <begin position="333"/>
        <end position="360"/>
    </location>
</feature>
<dbReference type="Pfam" id="PF02687">
    <property type="entry name" value="FtsX"/>
    <property type="match status" value="1"/>
</dbReference>